<evidence type="ECO:0000256" key="1">
    <source>
        <dbReference type="SAM" id="Phobius"/>
    </source>
</evidence>
<protein>
    <submittedName>
        <fullName evidence="2">Uncharacterized protein</fullName>
    </submittedName>
</protein>
<evidence type="ECO:0000313" key="2">
    <source>
        <dbReference type="EMBL" id="CDW82471.1"/>
    </source>
</evidence>
<dbReference type="InParanoid" id="A0A078AKQ2"/>
<reference evidence="2 3" key="1">
    <citation type="submission" date="2014-06" db="EMBL/GenBank/DDBJ databases">
        <authorList>
            <person name="Swart Estienne"/>
        </authorList>
    </citation>
    <scope>NUCLEOTIDE SEQUENCE [LARGE SCALE GENOMIC DNA]</scope>
    <source>
        <strain evidence="2 3">130c</strain>
    </source>
</reference>
<accession>A0A078AKQ2</accession>
<dbReference type="Proteomes" id="UP000039865">
    <property type="component" value="Unassembled WGS sequence"/>
</dbReference>
<proteinExistence type="predicted"/>
<keyword evidence="3" id="KW-1185">Reference proteome</keyword>
<sequence length="405" mass="47592">MVKGGKALIVSFSVAVFIGLSYVGYKYYPEYFQFREKKKPIVQEPVECLEETVVEPEEQQEDLEIVKFEEEKSPTSLESALDESAYQPQNLITTAYDDPYHLEIKQKVTPLLTEHGIEKFITAPVEESFGQLSIEPNTLLKMFKILKSLYHQEILSIRDYHKNQEQLKGDKFNLYIKQFQNYQKTKQDRFRAIFEVVSGEVRVPQKEFIRNIEILRKDQSRASKYDEINQKLEYVVVKGSNLSAGDTIRELCSSMADAKLLLIKPQIQEFIQNTRDQELRDFIDYLISDQFYKRTGLQEDQYQILLAKHQVIAKTPVQSMSAELIELLYLIRERLYGKRNVQKNLNKSSKQYRDQVLQSLGVYPEIMFDYQRNDCKTLLQALLKEDKWTDLMMVLDDISQIHQDQ</sequence>
<name>A0A078AKQ2_STYLE</name>
<gene>
    <name evidence="2" type="primary">Contig16119.g17175</name>
    <name evidence="2" type="ORF">STYLEM_11504</name>
</gene>
<dbReference type="AlphaFoldDB" id="A0A078AKQ2"/>
<evidence type="ECO:0000313" key="3">
    <source>
        <dbReference type="Proteomes" id="UP000039865"/>
    </source>
</evidence>
<keyword evidence="1" id="KW-0812">Transmembrane</keyword>
<feature type="transmembrane region" description="Helical" evidence="1">
    <location>
        <begin position="7"/>
        <end position="28"/>
    </location>
</feature>
<keyword evidence="1" id="KW-1133">Transmembrane helix</keyword>
<dbReference type="EMBL" id="CCKQ01010945">
    <property type="protein sequence ID" value="CDW82471.1"/>
    <property type="molecule type" value="Genomic_DNA"/>
</dbReference>
<keyword evidence="1" id="KW-0472">Membrane</keyword>
<organism evidence="2 3">
    <name type="scientific">Stylonychia lemnae</name>
    <name type="common">Ciliate</name>
    <dbReference type="NCBI Taxonomy" id="5949"/>
    <lineage>
        <taxon>Eukaryota</taxon>
        <taxon>Sar</taxon>
        <taxon>Alveolata</taxon>
        <taxon>Ciliophora</taxon>
        <taxon>Intramacronucleata</taxon>
        <taxon>Spirotrichea</taxon>
        <taxon>Stichotrichia</taxon>
        <taxon>Sporadotrichida</taxon>
        <taxon>Oxytrichidae</taxon>
        <taxon>Stylonychinae</taxon>
        <taxon>Stylonychia</taxon>
    </lineage>
</organism>